<dbReference type="GO" id="GO:0003723">
    <property type="term" value="F:RNA binding"/>
    <property type="evidence" value="ECO:0007669"/>
    <property type="project" value="TreeGrafter"/>
</dbReference>
<dbReference type="PANTHER" id="PTHR13516:SF4">
    <property type="entry name" value="FI09323P"/>
    <property type="match status" value="1"/>
</dbReference>
<dbReference type="GeneID" id="36396237"/>
<evidence type="ECO:0000256" key="3">
    <source>
        <dbReference type="ARBA" id="ARBA00023242"/>
    </source>
</evidence>
<dbReference type="InterPro" id="IPR051958">
    <property type="entry name" value="Alba-like_NAB"/>
</dbReference>
<dbReference type="GO" id="GO:0005634">
    <property type="term" value="C:nucleus"/>
    <property type="evidence" value="ECO:0007669"/>
    <property type="project" value="UniProtKB-SubCell"/>
</dbReference>
<evidence type="ECO:0000313" key="6">
    <source>
        <dbReference type="EMBL" id="CEG44850.1"/>
    </source>
</evidence>
<dbReference type="STRING" id="4781.A0A0P1AU07"/>
<dbReference type="PANTHER" id="PTHR13516">
    <property type="entry name" value="RIBONUCLEASE P SUBUNIT P25"/>
    <property type="match status" value="1"/>
</dbReference>
<reference evidence="7" key="1">
    <citation type="submission" date="2014-09" db="EMBL/GenBank/DDBJ databases">
        <authorList>
            <person name="Sharma Rahul"/>
            <person name="Thines Marco"/>
        </authorList>
    </citation>
    <scope>NUCLEOTIDE SEQUENCE [LARGE SCALE GENOMIC DNA]</scope>
</reference>
<feature type="compositionally biased region" description="Basic residues" evidence="4">
    <location>
        <begin position="248"/>
        <end position="258"/>
    </location>
</feature>
<dbReference type="RefSeq" id="XP_024581219.1">
    <property type="nucleotide sequence ID" value="XM_024730997.1"/>
</dbReference>
<keyword evidence="7" id="KW-1185">Reference proteome</keyword>
<dbReference type="Pfam" id="PF01918">
    <property type="entry name" value="Alba"/>
    <property type="match status" value="1"/>
</dbReference>
<sequence>MDKYKRVEKSRREEQTMEVDPNEIRITQQGKVRSYISYANGLFAEKNERRVVLKAMGNAISKAVTVAEILKHRVANLHQVTRISSIETVDVYEPLEEGLDRIETTRHIPGISIQLSLDQLEQNDPGYQSPIPLDQVTAGFPTYHEGREYRKSRGHSRRSGRNGIDAAANAQKTIEETDEVEAGQQTPGEDEASSTNAPTARGKRGKGRGRGRNGKSHGRTSVEVNDNNPKNAVEQQVESEAANAATNRKVKRGRKGRKTIVNGIEEKETEIDELTEKNVSSNGRDNNAASSTSADKEDDQVTEA</sequence>
<keyword evidence="6" id="KW-0645">Protease</keyword>
<dbReference type="GO" id="GO:0006508">
    <property type="term" value="P:proteolysis"/>
    <property type="evidence" value="ECO:0007669"/>
    <property type="project" value="UniProtKB-KW"/>
</dbReference>
<keyword evidence="3" id="KW-0539">Nucleus</keyword>
<feature type="compositionally biased region" description="Polar residues" evidence="4">
    <location>
        <begin position="222"/>
        <end position="238"/>
    </location>
</feature>
<organism evidence="6 7">
    <name type="scientific">Plasmopara halstedii</name>
    <name type="common">Downy mildew of sunflower</name>
    <dbReference type="NCBI Taxonomy" id="4781"/>
    <lineage>
        <taxon>Eukaryota</taxon>
        <taxon>Sar</taxon>
        <taxon>Stramenopiles</taxon>
        <taxon>Oomycota</taxon>
        <taxon>Peronosporomycetes</taxon>
        <taxon>Peronosporales</taxon>
        <taxon>Peronosporaceae</taxon>
        <taxon>Plasmopara</taxon>
    </lineage>
</organism>
<comment type="similarity">
    <text evidence="2">Belongs to the histone-like Alba family.</text>
</comment>
<dbReference type="Gene3D" id="3.30.110.20">
    <property type="entry name" value="Alba-like domain"/>
    <property type="match status" value="1"/>
</dbReference>
<dbReference type="GO" id="GO:0008233">
    <property type="term" value="F:peptidase activity"/>
    <property type="evidence" value="ECO:0007669"/>
    <property type="project" value="UniProtKB-KW"/>
</dbReference>
<accession>A0A0P1AU07</accession>
<protein>
    <submittedName>
        <fullName evidence="6">Aspartyl protease family</fullName>
    </submittedName>
</protein>
<evidence type="ECO:0000256" key="1">
    <source>
        <dbReference type="ARBA" id="ARBA00004123"/>
    </source>
</evidence>
<dbReference type="SUPFAM" id="SSF82704">
    <property type="entry name" value="AlbA-like"/>
    <property type="match status" value="1"/>
</dbReference>
<comment type="subcellular location">
    <subcellularLocation>
        <location evidence="1">Nucleus</location>
    </subcellularLocation>
</comment>
<keyword evidence="6" id="KW-0378">Hydrolase</keyword>
<dbReference type="Proteomes" id="UP000054928">
    <property type="component" value="Unassembled WGS sequence"/>
</dbReference>
<evidence type="ECO:0000259" key="5">
    <source>
        <dbReference type="Pfam" id="PF01918"/>
    </source>
</evidence>
<feature type="compositionally biased region" description="Basic residues" evidence="4">
    <location>
        <begin position="201"/>
        <end position="218"/>
    </location>
</feature>
<dbReference type="InterPro" id="IPR036882">
    <property type="entry name" value="Alba-like_dom_sf"/>
</dbReference>
<evidence type="ECO:0000313" key="7">
    <source>
        <dbReference type="Proteomes" id="UP000054928"/>
    </source>
</evidence>
<feature type="compositionally biased region" description="Polar residues" evidence="4">
    <location>
        <begin position="278"/>
        <end position="293"/>
    </location>
</feature>
<feature type="region of interest" description="Disordered" evidence="4">
    <location>
        <begin position="169"/>
        <end position="304"/>
    </location>
</feature>
<evidence type="ECO:0000256" key="2">
    <source>
        <dbReference type="ARBA" id="ARBA00008018"/>
    </source>
</evidence>
<name>A0A0P1AU07_PLAHL</name>
<feature type="compositionally biased region" description="Polar residues" evidence="4">
    <location>
        <begin position="183"/>
        <end position="198"/>
    </location>
</feature>
<feature type="domain" description="DNA/RNA-binding protein Alba-like" evidence="5">
    <location>
        <begin position="22"/>
        <end position="85"/>
    </location>
</feature>
<proteinExistence type="inferred from homology"/>
<evidence type="ECO:0000256" key="4">
    <source>
        <dbReference type="SAM" id="MobiDB-lite"/>
    </source>
</evidence>
<dbReference type="InterPro" id="IPR002775">
    <property type="entry name" value="DNA/RNA-bd_Alba-like"/>
</dbReference>
<dbReference type="OrthoDB" id="424402at2759"/>
<dbReference type="OMA" id="WLFQGTR"/>
<dbReference type="AlphaFoldDB" id="A0A0P1AU07"/>
<dbReference type="EMBL" id="CCYD01001336">
    <property type="protein sequence ID" value="CEG44850.1"/>
    <property type="molecule type" value="Genomic_DNA"/>
</dbReference>